<accession>A0A1C5A9X7</accession>
<dbReference type="SUPFAM" id="SSF52540">
    <property type="entry name" value="P-loop containing nucleoside triphosphate hydrolases"/>
    <property type="match status" value="2"/>
</dbReference>
<feature type="binding site" evidence="4">
    <location>
        <begin position="657"/>
        <end position="664"/>
    </location>
    <ligand>
        <name>ATP</name>
        <dbReference type="ChEBI" id="CHEBI:30616"/>
    </ligand>
</feature>
<protein>
    <submittedName>
        <fullName evidence="9">DNA segregation ATPase FtsK/SpoIIIE, S-DNA-T family</fullName>
    </submittedName>
</protein>
<evidence type="ECO:0000313" key="10">
    <source>
        <dbReference type="Proteomes" id="UP000198797"/>
    </source>
</evidence>
<keyword evidence="1" id="KW-0597">Phosphoprotein</keyword>
<dbReference type="Pfam" id="PF01580">
    <property type="entry name" value="FtsK_SpoIIIE"/>
    <property type="match status" value="2"/>
</dbReference>
<evidence type="ECO:0000256" key="3">
    <source>
        <dbReference type="ARBA" id="ARBA00022840"/>
    </source>
</evidence>
<dbReference type="InterPro" id="IPR000253">
    <property type="entry name" value="FHA_dom"/>
</dbReference>
<dbReference type="InterPro" id="IPR003593">
    <property type="entry name" value="AAA+_ATPase"/>
</dbReference>
<keyword evidence="6" id="KW-1133">Transmembrane helix</keyword>
<keyword evidence="2 4" id="KW-0547">Nucleotide-binding</keyword>
<feature type="binding site" evidence="4">
    <location>
        <begin position="1007"/>
        <end position="1014"/>
    </location>
    <ligand>
        <name>ATP</name>
        <dbReference type="ChEBI" id="CHEBI:30616"/>
    </ligand>
</feature>
<keyword evidence="3 4" id="KW-0067">ATP-binding</keyword>
<organism evidence="9 10">
    <name type="scientific">Micromonospora matsumotoense</name>
    <dbReference type="NCBI Taxonomy" id="121616"/>
    <lineage>
        <taxon>Bacteria</taxon>
        <taxon>Bacillati</taxon>
        <taxon>Actinomycetota</taxon>
        <taxon>Actinomycetes</taxon>
        <taxon>Micromonosporales</taxon>
        <taxon>Micromonosporaceae</taxon>
        <taxon>Micromonospora</taxon>
    </lineage>
</organism>
<keyword evidence="6" id="KW-0812">Transmembrane</keyword>
<feature type="domain" description="FtsK" evidence="8">
    <location>
        <begin position="990"/>
        <end position="1180"/>
    </location>
</feature>
<dbReference type="CDD" id="cd00060">
    <property type="entry name" value="FHA"/>
    <property type="match status" value="1"/>
</dbReference>
<name>A0A1C5A9X7_9ACTN</name>
<dbReference type="SMART" id="SM00240">
    <property type="entry name" value="FHA"/>
    <property type="match status" value="1"/>
</dbReference>
<proteinExistence type="predicted"/>
<dbReference type="Gene3D" id="2.60.200.20">
    <property type="match status" value="1"/>
</dbReference>
<keyword evidence="6" id="KW-0472">Membrane</keyword>
<dbReference type="InterPro" id="IPR050206">
    <property type="entry name" value="FtsK/SpoIIIE/SftA"/>
</dbReference>
<dbReference type="PANTHER" id="PTHR22683:SF1">
    <property type="entry name" value="TYPE VII SECRETION SYSTEM PROTEIN ESSC"/>
    <property type="match status" value="1"/>
</dbReference>
<dbReference type="STRING" id="121616.GA0070216_11513"/>
<dbReference type="SUPFAM" id="SSF49879">
    <property type="entry name" value="SMAD/FHA domain"/>
    <property type="match status" value="1"/>
</dbReference>
<dbReference type="CDD" id="cd01127">
    <property type="entry name" value="TrwB_TraG_TraD_VirD4"/>
    <property type="match status" value="1"/>
</dbReference>
<keyword evidence="10" id="KW-1185">Reference proteome</keyword>
<feature type="domain" description="FtsK" evidence="8">
    <location>
        <begin position="639"/>
        <end position="826"/>
    </location>
</feature>
<dbReference type="InterPro" id="IPR002543">
    <property type="entry name" value="FtsK_dom"/>
</dbReference>
<feature type="compositionally biased region" description="Basic and acidic residues" evidence="5">
    <location>
        <begin position="885"/>
        <end position="900"/>
    </location>
</feature>
<evidence type="ECO:0000259" key="8">
    <source>
        <dbReference type="PROSITE" id="PS50901"/>
    </source>
</evidence>
<dbReference type="PROSITE" id="PS50006">
    <property type="entry name" value="FHA_DOMAIN"/>
    <property type="match status" value="1"/>
</dbReference>
<dbReference type="SMART" id="SM00382">
    <property type="entry name" value="AAA"/>
    <property type="match status" value="3"/>
</dbReference>
<sequence>MEYEVTVVDRRGRPSPMLIQAGPAATVGALRDALGEEPRGAALFLGAERLSDDRRLADTGLVIGGRLTLGQPAVGRGGDGPAPSPVREVAVVGGPAAGASALVAADGSPRTLVLGRAVGCDLVLGDPEVSRRHAAIRWDGAGEVTVADRGSRNGTGSRGRRITEETRLDDGDLAQLGESLVVVRRYPVADTQLETDPALGVRRFNRPPRIVHPQRQVEVSVPAAPEQPKGIRFPLATVLLPLLLAGVIFLVLPNSGYYLIFLAFAPLMAVAHVVTERRGGRREYREKLRDYRAGLAQARERLAALTVSEEHTSRELLPDPAAVLRIATGPTGRLFERRPADPDFGLLRIGLTERPAAVRLTGPGAAAETVPTAHDVPVTVPLGTAGVLGLAGPRGSTMPILRALLTQVATLHAPHDLGLVLLTGHDEATEWEWLSWLPHTVPHRADLACRRMVATDRQQAEHRIAELRRIMEERLADRQAGLRDQAPPGRRLLVIVDGARRLRTLPGLADLLTSGPAAGLYALCLDTVESSLPDECRATVVVTGAAGTRVRVLNEGREPQPDVLADGLSGSRAARVSRALAPVRVLGARFGDDGDLPDQIRFLDLVGLGPDPTAQDVVERWAAQPSGRTTTVLIGADATGPVTVDLRRDGPHALIAGTSGAGKSELLQTLVASLALGNAPDALNLVLVDYKGGSAFADCRDLPHCVGMITDLDGHLADRALASLTAELRRREGILAEAGAKDIEDYWAGTGGRLPRLVIVVDEFATLVEEVPEFVTGVVGIGMRGRSLGVHVVLATQRPGGVVNAEMRANVNLRLCLRVTRAEESADVVDVPDAARISRLHPGRAYLRTGHADLTMVQAARIGWPRAAGGSDLCADQRVTATPRRVADLGRPRAGDRPEPDPAAGIDGHAGETDLTVLVAAIRAAAQLIEVAAPSGPWLPPLPDRITLAELGPTVPHPAVHHTLGGDPTSRESPVAVPLGLGDHPSAQTQSPFLLDLDRTGPVVIAGMARSGRSTALRALAVGLTTRNGPADVHLYALDHGGRALAPLAALPHCGAWVEGEEHDRTGRLLDLLDAEVARRTRLLAAGGYTALREQRAAAPTAERLPYLVLLVDRYEAFLAQHGETDGGRLVESLDRLLRRGSAVGVLPVLTTDRSGFGHRLGSAVATRLVLRQADPEDVAVFGADPRGMPRTMPDGRAVAVPSGTEVQIALLAPDPDGAAQAAAVERLAAAAWDRCQGLDPATMPRRIDPLPASVTLAELAELRAGAAPVGVATCTVGVGGDHLRPIDLDLAETGATFLVAGPPMSGRSTALLALVTSLGGRRSGDLPVLVCCPRRSPLMTGLAELPGVVRVLRGAEIDTDLADAVAELAGPVAVVVDDAELLGEGHAADVLEQLARSARDHGNLVLAAGTTEELAAHRYRGWLSALRRGRHGLLLNPSSYVDGEVFDLKLPRSTRGGWPAGRALLVSRGTTLPVQVPVSGSDVQVVGESSRTGSRPWPPHEHS</sequence>
<dbReference type="Proteomes" id="UP000198797">
    <property type="component" value="Unassembled WGS sequence"/>
</dbReference>
<evidence type="ECO:0000259" key="7">
    <source>
        <dbReference type="PROSITE" id="PS50006"/>
    </source>
</evidence>
<evidence type="ECO:0000256" key="1">
    <source>
        <dbReference type="ARBA" id="ARBA00022553"/>
    </source>
</evidence>
<dbReference type="GO" id="GO:0005524">
    <property type="term" value="F:ATP binding"/>
    <property type="evidence" value="ECO:0007669"/>
    <property type="project" value="UniProtKB-UniRule"/>
</dbReference>
<reference evidence="10" key="1">
    <citation type="submission" date="2016-06" db="EMBL/GenBank/DDBJ databases">
        <authorList>
            <person name="Varghese N."/>
            <person name="Submissions Spin"/>
        </authorList>
    </citation>
    <scope>NUCLEOTIDE SEQUENCE [LARGE SCALE GENOMIC DNA]</scope>
    <source>
        <strain evidence="10">DSM 44100</strain>
    </source>
</reference>
<dbReference type="Gene3D" id="3.40.50.300">
    <property type="entry name" value="P-loop containing nucleotide triphosphate hydrolases"/>
    <property type="match status" value="4"/>
</dbReference>
<feature type="region of interest" description="Disordered" evidence="5">
    <location>
        <begin position="883"/>
        <end position="909"/>
    </location>
</feature>
<dbReference type="GO" id="GO:0003677">
    <property type="term" value="F:DNA binding"/>
    <property type="evidence" value="ECO:0007669"/>
    <property type="project" value="InterPro"/>
</dbReference>
<evidence type="ECO:0000256" key="4">
    <source>
        <dbReference type="PROSITE-ProRule" id="PRU00289"/>
    </source>
</evidence>
<feature type="region of interest" description="Disordered" evidence="5">
    <location>
        <begin position="1483"/>
        <end position="1504"/>
    </location>
</feature>
<feature type="transmembrane region" description="Helical" evidence="6">
    <location>
        <begin position="233"/>
        <end position="251"/>
    </location>
</feature>
<evidence type="ECO:0000256" key="2">
    <source>
        <dbReference type="ARBA" id="ARBA00022741"/>
    </source>
</evidence>
<dbReference type="OrthoDB" id="9807790at2"/>
<dbReference type="InterPro" id="IPR008984">
    <property type="entry name" value="SMAD_FHA_dom_sf"/>
</dbReference>
<dbReference type="Pfam" id="PF00498">
    <property type="entry name" value="FHA"/>
    <property type="match status" value="1"/>
</dbReference>
<dbReference type="PANTHER" id="PTHR22683">
    <property type="entry name" value="SPORULATION PROTEIN RELATED"/>
    <property type="match status" value="1"/>
</dbReference>
<feature type="domain" description="FHA" evidence="7">
    <location>
        <begin position="112"/>
        <end position="162"/>
    </location>
</feature>
<gene>
    <name evidence="9" type="ORF">GA0070216_11513</name>
</gene>
<feature type="transmembrane region" description="Helical" evidence="6">
    <location>
        <begin position="257"/>
        <end position="275"/>
    </location>
</feature>
<evidence type="ECO:0000256" key="5">
    <source>
        <dbReference type="SAM" id="MobiDB-lite"/>
    </source>
</evidence>
<dbReference type="RefSeq" id="WP_091250830.1">
    <property type="nucleotide sequence ID" value="NZ_FMCU01000015.1"/>
</dbReference>
<dbReference type="InterPro" id="IPR027417">
    <property type="entry name" value="P-loop_NTPase"/>
</dbReference>
<dbReference type="PROSITE" id="PS50901">
    <property type="entry name" value="FTSK"/>
    <property type="match status" value="2"/>
</dbReference>
<evidence type="ECO:0000313" key="9">
    <source>
        <dbReference type="EMBL" id="SCF41949.1"/>
    </source>
</evidence>
<evidence type="ECO:0000256" key="6">
    <source>
        <dbReference type="SAM" id="Phobius"/>
    </source>
</evidence>
<dbReference type="EMBL" id="FMCU01000015">
    <property type="protein sequence ID" value="SCF41949.1"/>
    <property type="molecule type" value="Genomic_DNA"/>
</dbReference>